<comment type="caution">
    <text evidence="1">The sequence shown here is derived from an EMBL/GenBank/DDBJ whole genome shotgun (WGS) entry which is preliminary data.</text>
</comment>
<evidence type="ECO:0000313" key="1">
    <source>
        <dbReference type="EMBL" id="KAL3524941.1"/>
    </source>
</evidence>
<gene>
    <name evidence="1" type="ORF">ACH5RR_013313</name>
</gene>
<proteinExistence type="predicted"/>
<protein>
    <submittedName>
        <fullName evidence="1">Uncharacterized protein</fullName>
    </submittedName>
</protein>
<organism evidence="1 2">
    <name type="scientific">Cinchona calisaya</name>
    <dbReference type="NCBI Taxonomy" id="153742"/>
    <lineage>
        <taxon>Eukaryota</taxon>
        <taxon>Viridiplantae</taxon>
        <taxon>Streptophyta</taxon>
        <taxon>Embryophyta</taxon>
        <taxon>Tracheophyta</taxon>
        <taxon>Spermatophyta</taxon>
        <taxon>Magnoliopsida</taxon>
        <taxon>eudicotyledons</taxon>
        <taxon>Gunneridae</taxon>
        <taxon>Pentapetalae</taxon>
        <taxon>asterids</taxon>
        <taxon>lamiids</taxon>
        <taxon>Gentianales</taxon>
        <taxon>Rubiaceae</taxon>
        <taxon>Cinchonoideae</taxon>
        <taxon>Cinchoneae</taxon>
        <taxon>Cinchona</taxon>
    </lineage>
</organism>
<evidence type="ECO:0000313" key="2">
    <source>
        <dbReference type="Proteomes" id="UP001630127"/>
    </source>
</evidence>
<keyword evidence="2" id="KW-1185">Reference proteome</keyword>
<reference evidence="1 2" key="1">
    <citation type="submission" date="2024-11" db="EMBL/GenBank/DDBJ databases">
        <title>A near-complete genome assembly of Cinchona calisaya.</title>
        <authorList>
            <person name="Lian D.C."/>
            <person name="Zhao X.W."/>
            <person name="Wei L."/>
        </authorList>
    </citation>
    <scope>NUCLEOTIDE SEQUENCE [LARGE SCALE GENOMIC DNA]</scope>
    <source>
        <tissue evidence="1">Nenye</tissue>
    </source>
</reference>
<accession>A0ABD2ZZP7</accession>
<sequence>MTEHPLGPATDHRLGKLLSHQLANQTRAPPRVDSFFCSSAYEILAVISSCCSTPKVVDALGKFTEKIEAILEMIAKRIGYEEDMSASRKKVYASLDSMSWLSVEDKLIAASSITSIDKNLDLFFSIPDNEKEKMVNMILNGRI</sequence>
<dbReference type="Proteomes" id="UP001630127">
    <property type="component" value="Unassembled WGS sequence"/>
</dbReference>
<name>A0ABD2ZZP7_9GENT</name>
<dbReference type="AlphaFoldDB" id="A0ABD2ZZP7"/>
<dbReference type="EMBL" id="JBJUIK010000006">
    <property type="protein sequence ID" value="KAL3524941.1"/>
    <property type="molecule type" value="Genomic_DNA"/>
</dbReference>